<evidence type="ECO:0000313" key="7">
    <source>
        <dbReference type="EMBL" id="CAB9523215.1"/>
    </source>
</evidence>
<keyword evidence="8" id="KW-1185">Reference proteome</keyword>
<comment type="caution">
    <text evidence="7">The sequence shown here is derived from an EMBL/GenBank/DDBJ whole genome shotgun (WGS) entry which is preliminary data.</text>
</comment>
<evidence type="ECO:0000256" key="5">
    <source>
        <dbReference type="SAM" id="MobiDB-lite"/>
    </source>
</evidence>
<dbReference type="AlphaFoldDB" id="A0A9N8EMV6"/>
<dbReference type="SMART" id="SM00220">
    <property type="entry name" value="S_TKc"/>
    <property type="match status" value="1"/>
</dbReference>
<gene>
    <name evidence="7" type="ORF">SEMRO_1390_G268650.1</name>
</gene>
<organism evidence="7 8">
    <name type="scientific">Seminavis robusta</name>
    <dbReference type="NCBI Taxonomy" id="568900"/>
    <lineage>
        <taxon>Eukaryota</taxon>
        <taxon>Sar</taxon>
        <taxon>Stramenopiles</taxon>
        <taxon>Ochrophyta</taxon>
        <taxon>Bacillariophyta</taxon>
        <taxon>Bacillariophyceae</taxon>
        <taxon>Bacillariophycidae</taxon>
        <taxon>Naviculales</taxon>
        <taxon>Naviculaceae</taxon>
        <taxon>Seminavis</taxon>
    </lineage>
</organism>
<dbReference type="PANTHER" id="PTHR44329:SF288">
    <property type="entry name" value="MITOGEN-ACTIVATED PROTEIN KINASE KINASE KINASE 20"/>
    <property type="match status" value="1"/>
</dbReference>
<feature type="compositionally biased region" description="Low complexity" evidence="5">
    <location>
        <begin position="488"/>
        <end position="498"/>
    </location>
</feature>
<dbReference type="Gene3D" id="3.30.200.20">
    <property type="entry name" value="Phosphorylase Kinase, domain 1"/>
    <property type="match status" value="1"/>
</dbReference>
<dbReference type="Pfam" id="PF00069">
    <property type="entry name" value="Pkinase"/>
    <property type="match status" value="1"/>
</dbReference>
<reference evidence="7" key="1">
    <citation type="submission" date="2020-06" db="EMBL/GenBank/DDBJ databases">
        <authorList>
            <consortium name="Plant Systems Biology data submission"/>
        </authorList>
    </citation>
    <scope>NUCLEOTIDE SEQUENCE</scope>
    <source>
        <strain evidence="7">D6</strain>
    </source>
</reference>
<dbReference type="InterPro" id="IPR011009">
    <property type="entry name" value="Kinase-like_dom_sf"/>
</dbReference>
<dbReference type="EMBL" id="CAICTM010001388">
    <property type="protein sequence ID" value="CAB9523215.1"/>
    <property type="molecule type" value="Genomic_DNA"/>
</dbReference>
<feature type="domain" description="Protein kinase" evidence="6">
    <location>
        <begin position="58"/>
        <end position="408"/>
    </location>
</feature>
<feature type="region of interest" description="Disordered" evidence="5">
    <location>
        <begin position="470"/>
        <end position="506"/>
    </location>
</feature>
<dbReference type="GO" id="GO:0005524">
    <property type="term" value="F:ATP binding"/>
    <property type="evidence" value="ECO:0007669"/>
    <property type="project" value="UniProtKB-KW"/>
</dbReference>
<accession>A0A9N8EMV6</accession>
<dbReference type="PROSITE" id="PS50011">
    <property type="entry name" value="PROTEIN_KINASE_DOM"/>
    <property type="match status" value="1"/>
</dbReference>
<sequence>MTTAAMPSSSPYYARTVSHESVSSLVHDEQPSVSSVSTRTLADLPFTADLPLYRRKDLEIGELLGRGRFSQVHAIDRIRHRTPGDNEYAYTEHRYVMKHIQNKLFASRHHRKFAKDLTSAIADLVTEAMYLTKLRHPHIVQLRGLTLGGTSVLKRKGAVGGDYFLLLDSMEETLDQRIQLTWKKLYATGRKSSSNSSSEQQQQQPRQPLSLLLAKTRYAWQMADAIKYLHDHQILYRDLKPENVGFILDSSAPHDDNDGDGDDKKQYKLQLFDFGLARELDEPASNESKLYSLSASGTRRYMAPETFNPPGKYNYKADVYSWAMVLYEMLSHIKPFALFTCQLHEELVCRLGGRPRIKEIQWPAECQTDESARLLARELETLLHQAWNQNLQQRLSMAAVCDRVQEILQHQGQAAQQRVEIEEDYDQQRLSAKLKSLSNNNNSSANLEDSAAMIIFQKKTSTSELTIATESMASDSELDEDHPRGRWSHSSARSSISSKGTLFVRE</sequence>
<dbReference type="InterPro" id="IPR000719">
    <property type="entry name" value="Prot_kinase_dom"/>
</dbReference>
<evidence type="ECO:0000256" key="1">
    <source>
        <dbReference type="ARBA" id="ARBA00022679"/>
    </source>
</evidence>
<proteinExistence type="predicted"/>
<keyword evidence="1" id="KW-0808">Transferase</keyword>
<keyword evidence="4" id="KW-0067">ATP-binding</keyword>
<dbReference type="InterPro" id="IPR051681">
    <property type="entry name" value="Ser/Thr_Kinases-Pseudokinases"/>
</dbReference>
<protein>
    <submittedName>
        <fullName evidence="7">MAP kinase-activated protein kinase 2</fullName>
    </submittedName>
</protein>
<name>A0A9N8EMV6_9STRA</name>
<keyword evidence="2" id="KW-0547">Nucleotide-binding</keyword>
<dbReference type="Proteomes" id="UP001153069">
    <property type="component" value="Unassembled WGS sequence"/>
</dbReference>
<dbReference type="PANTHER" id="PTHR44329">
    <property type="entry name" value="SERINE/THREONINE-PROTEIN KINASE TNNI3K-RELATED"/>
    <property type="match status" value="1"/>
</dbReference>
<evidence type="ECO:0000259" key="6">
    <source>
        <dbReference type="PROSITE" id="PS50011"/>
    </source>
</evidence>
<evidence type="ECO:0000256" key="3">
    <source>
        <dbReference type="ARBA" id="ARBA00022777"/>
    </source>
</evidence>
<dbReference type="Gene3D" id="1.10.510.10">
    <property type="entry name" value="Transferase(Phosphotransferase) domain 1"/>
    <property type="match status" value="1"/>
</dbReference>
<dbReference type="SUPFAM" id="SSF56112">
    <property type="entry name" value="Protein kinase-like (PK-like)"/>
    <property type="match status" value="1"/>
</dbReference>
<dbReference type="GO" id="GO:0004674">
    <property type="term" value="F:protein serine/threonine kinase activity"/>
    <property type="evidence" value="ECO:0007669"/>
    <property type="project" value="TreeGrafter"/>
</dbReference>
<evidence type="ECO:0000256" key="2">
    <source>
        <dbReference type="ARBA" id="ARBA00022741"/>
    </source>
</evidence>
<evidence type="ECO:0000313" key="8">
    <source>
        <dbReference type="Proteomes" id="UP001153069"/>
    </source>
</evidence>
<evidence type="ECO:0000256" key="4">
    <source>
        <dbReference type="ARBA" id="ARBA00022840"/>
    </source>
</evidence>
<dbReference type="OrthoDB" id="104655at2759"/>
<keyword evidence="3 7" id="KW-0418">Kinase</keyword>